<dbReference type="SUPFAM" id="SSF56399">
    <property type="entry name" value="ADP-ribosylation"/>
    <property type="match status" value="1"/>
</dbReference>
<evidence type="ECO:0000256" key="5">
    <source>
        <dbReference type="SAM" id="MobiDB-lite"/>
    </source>
</evidence>
<reference evidence="8" key="1">
    <citation type="journal article" date="2014" name="Genome Announc.">
        <title>Genome sequence of the pathogenic fungus Sporothrix schenckii (ATCC 58251).</title>
        <authorList>
            <person name="Cuomo C.A."/>
            <person name="Rodriguez-Del Valle N."/>
            <person name="Perez-Sanchez L."/>
            <person name="Abouelleil A."/>
            <person name="Goldberg J."/>
            <person name="Young S."/>
            <person name="Zeng Q."/>
            <person name="Birren B.W."/>
        </authorList>
    </citation>
    <scope>NUCLEOTIDE SEQUENCE [LARGE SCALE GENOMIC DNA]</scope>
    <source>
        <strain evidence="8">ATCC 58251 / de Perez 2211183</strain>
    </source>
</reference>
<dbReference type="Pfam" id="PF01375">
    <property type="entry name" value="Enterotoxin_a"/>
    <property type="match status" value="1"/>
</dbReference>
<keyword evidence="1" id="KW-0800">Toxin</keyword>
<dbReference type="Gene3D" id="3.90.210.10">
    <property type="entry name" value="Heat-Labile Enterotoxin, subunit A"/>
    <property type="match status" value="1"/>
</dbReference>
<keyword evidence="3" id="KW-0843">Virulence</keyword>
<evidence type="ECO:0000313" key="7">
    <source>
        <dbReference type="EMBL" id="ERS98564.1"/>
    </source>
</evidence>
<protein>
    <recommendedName>
        <fullName evidence="9">Inhibitor I9 domain-containing protein</fullName>
    </recommendedName>
</protein>
<dbReference type="GO" id="GO:0090729">
    <property type="term" value="F:toxin activity"/>
    <property type="evidence" value="ECO:0007669"/>
    <property type="project" value="UniProtKB-KW"/>
</dbReference>
<feature type="chain" id="PRO_5004687227" description="Inhibitor I9 domain-containing protein" evidence="6">
    <location>
        <begin position="22"/>
        <end position="218"/>
    </location>
</feature>
<dbReference type="eggNOG" id="ENOG502RFNY">
    <property type="taxonomic scope" value="Eukaryota"/>
</dbReference>
<dbReference type="STRING" id="1391915.U7PUZ0"/>
<organism evidence="7 8">
    <name type="scientific">Sporothrix schenckii (strain ATCC 58251 / de Perez 2211183)</name>
    <name type="common">Rose-picker's disease fungus</name>
    <dbReference type="NCBI Taxonomy" id="1391915"/>
    <lineage>
        <taxon>Eukaryota</taxon>
        <taxon>Fungi</taxon>
        <taxon>Dikarya</taxon>
        <taxon>Ascomycota</taxon>
        <taxon>Pezizomycotina</taxon>
        <taxon>Sordariomycetes</taxon>
        <taxon>Sordariomycetidae</taxon>
        <taxon>Ophiostomatales</taxon>
        <taxon>Ophiostomataceae</taxon>
        <taxon>Sporothrix</taxon>
    </lineage>
</organism>
<evidence type="ECO:0008006" key="9">
    <source>
        <dbReference type="Google" id="ProtNLM"/>
    </source>
</evidence>
<dbReference type="EMBL" id="KI440846">
    <property type="protein sequence ID" value="ERS98564.1"/>
    <property type="molecule type" value="Genomic_DNA"/>
</dbReference>
<name>U7PUZ0_SPOS1</name>
<evidence type="ECO:0000256" key="6">
    <source>
        <dbReference type="SAM" id="SignalP"/>
    </source>
</evidence>
<evidence type="ECO:0000256" key="2">
    <source>
        <dbReference type="ARBA" id="ARBA00022729"/>
    </source>
</evidence>
<gene>
    <name evidence="7" type="ORF">HMPREF1624_05349</name>
</gene>
<evidence type="ECO:0000256" key="3">
    <source>
        <dbReference type="ARBA" id="ARBA00023026"/>
    </source>
</evidence>
<sequence length="218" mass="23172">MKNLSLLVFGLLAWLVSGVAGTIPATLYRGDSRDPSTIKAAGGFKSKGASHRLGPDPAATVFQHVEGTLKYPSRDPYVSTSSDLAQARKKAGKTGYVYTIDTAGITGIFTDVAAAYAAAQKRYGHADEKEFAALGTIPWSHVTSIQDGKGKAVALPTKRAAGADADVEVDVEADDDNNNNNWATDWDHEENTDDLDALDGAAQDETPVLRRVAKPLRV</sequence>
<evidence type="ECO:0000313" key="8">
    <source>
        <dbReference type="Proteomes" id="UP000018087"/>
    </source>
</evidence>
<evidence type="ECO:0000256" key="4">
    <source>
        <dbReference type="ARBA" id="ARBA00023157"/>
    </source>
</evidence>
<dbReference type="InterPro" id="IPR001144">
    <property type="entry name" value="Enterotoxin_A"/>
</dbReference>
<keyword evidence="4" id="KW-1015">Disulfide bond</keyword>
<proteinExistence type="predicted"/>
<feature type="region of interest" description="Disordered" evidence="5">
    <location>
        <begin position="173"/>
        <end position="192"/>
    </location>
</feature>
<accession>U7PUZ0</accession>
<feature type="signal peptide" evidence="6">
    <location>
        <begin position="1"/>
        <end position="21"/>
    </location>
</feature>
<dbReference type="Proteomes" id="UP000018087">
    <property type="component" value="Unassembled WGS sequence"/>
</dbReference>
<keyword evidence="8" id="KW-1185">Reference proteome</keyword>
<dbReference type="HOGENOM" id="CLU_1267617_0_0_1"/>
<keyword evidence="2 6" id="KW-0732">Signal</keyword>
<dbReference type="OrthoDB" id="4927890at2759"/>
<evidence type="ECO:0000256" key="1">
    <source>
        <dbReference type="ARBA" id="ARBA00022656"/>
    </source>
</evidence>
<dbReference type="AlphaFoldDB" id="U7PUZ0"/>